<dbReference type="RefSeq" id="XP_033664345.1">
    <property type="nucleotide sequence ID" value="XM_033813609.1"/>
</dbReference>
<dbReference type="Proteomes" id="UP000799537">
    <property type="component" value="Unassembled WGS sequence"/>
</dbReference>
<dbReference type="GeneID" id="54566881"/>
<proteinExistence type="predicted"/>
<sequence length="347" mass="39029">MLREQGGRGLGVQVVLAGARGELVRWELVALPAAVVERKEGGSWRGICGDYIAGVGAVCDPCAGQDDSYARYGGRGRSGNFCQGRQRGEHIFWWIRVVLWLSSGVPEQPRGGEQVLATCWGLRHHEYSKETYWRDSIHDIQQAWHLPNTMVPIFRVALSSKSPSHLQNVPFLLSRPLSLCLSLHPDYYFPTSHPPQPSRKRRANPTSTAQSLWPGVEHQPRGPAKFQLRGHARPALYHRPLWREICGSKNNLNHEAKTYKLDKSPGPGAHKSRRQFVQSAALTTELGCLQHASRLLANMLRRARGRRGGWSIQGRLELRRWNIMATADEVGYTAEISDEKKAMRAIQ</sequence>
<evidence type="ECO:0000313" key="2">
    <source>
        <dbReference type="EMBL" id="KAF2163456.1"/>
    </source>
</evidence>
<keyword evidence="3" id="KW-1185">Reference proteome</keyword>
<evidence type="ECO:0000313" key="3">
    <source>
        <dbReference type="Proteomes" id="UP000799537"/>
    </source>
</evidence>
<reference evidence="2" key="1">
    <citation type="journal article" date="2020" name="Stud. Mycol.">
        <title>101 Dothideomycetes genomes: a test case for predicting lifestyles and emergence of pathogens.</title>
        <authorList>
            <person name="Haridas S."/>
            <person name="Albert R."/>
            <person name="Binder M."/>
            <person name="Bloem J."/>
            <person name="Labutti K."/>
            <person name="Salamov A."/>
            <person name="Andreopoulos B."/>
            <person name="Baker S."/>
            <person name="Barry K."/>
            <person name="Bills G."/>
            <person name="Bluhm B."/>
            <person name="Cannon C."/>
            <person name="Castanera R."/>
            <person name="Culley D."/>
            <person name="Daum C."/>
            <person name="Ezra D."/>
            <person name="Gonzalez J."/>
            <person name="Henrissat B."/>
            <person name="Kuo A."/>
            <person name="Liang C."/>
            <person name="Lipzen A."/>
            <person name="Lutzoni F."/>
            <person name="Magnuson J."/>
            <person name="Mondo S."/>
            <person name="Nolan M."/>
            <person name="Ohm R."/>
            <person name="Pangilinan J."/>
            <person name="Park H.-J."/>
            <person name="Ramirez L."/>
            <person name="Alfaro M."/>
            <person name="Sun H."/>
            <person name="Tritt A."/>
            <person name="Yoshinaga Y."/>
            <person name="Zwiers L.-H."/>
            <person name="Turgeon B."/>
            <person name="Goodwin S."/>
            <person name="Spatafora J."/>
            <person name="Crous P."/>
            <person name="Grigoriev I."/>
        </authorList>
    </citation>
    <scope>NUCLEOTIDE SEQUENCE</scope>
    <source>
        <strain evidence="2">ATCC 36951</strain>
    </source>
</reference>
<name>A0A6A6CDE1_ZASCE</name>
<protein>
    <submittedName>
        <fullName evidence="2">Uncharacterized protein</fullName>
    </submittedName>
</protein>
<organism evidence="2 3">
    <name type="scientific">Zasmidium cellare ATCC 36951</name>
    <dbReference type="NCBI Taxonomy" id="1080233"/>
    <lineage>
        <taxon>Eukaryota</taxon>
        <taxon>Fungi</taxon>
        <taxon>Dikarya</taxon>
        <taxon>Ascomycota</taxon>
        <taxon>Pezizomycotina</taxon>
        <taxon>Dothideomycetes</taxon>
        <taxon>Dothideomycetidae</taxon>
        <taxon>Mycosphaerellales</taxon>
        <taxon>Mycosphaerellaceae</taxon>
        <taxon>Zasmidium</taxon>
    </lineage>
</organism>
<dbReference type="EMBL" id="ML993608">
    <property type="protein sequence ID" value="KAF2163456.1"/>
    <property type="molecule type" value="Genomic_DNA"/>
</dbReference>
<feature type="region of interest" description="Disordered" evidence="1">
    <location>
        <begin position="191"/>
        <end position="223"/>
    </location>
</feature>
<dbReference type="AlphaFoldDB" id="A0A6A6CDE1"/>
<accession>A0A6A6CDE1</accession>
<evidence type="ECO:0000256" key="1">
    <source>
        <dbReference type="SAM" id="MobiDB-lite"/>
    </source>
</evidence>
<gene>
    <name evidence="2" type="ORF">M409DRAFT_57362</name>
</gene>